<gene>
    <name evidence="1" type="ORF">OCH7691_01318</name>
</gene>
<evidence type="ECO:0000313" key="1">
    <source>
        <dbReference type="EMBL" id="SLN34013.1"/>
    </source>
</evidence>
<reference evidence="1 2" key="1">
    <citation type="submission" date="2017-03" db="EMBL/GenBank/DDBJ databases">
        <authorList>
            <person name="Afonso C.L."/>
            <person name="Miller P.J."/>
            <person name="Scott M.A."/>
            <person name="Spackman E."/>
            <person name="Goraichik I."/>
            <person name="Dimitrov K.M."/>
            <person name="Suarez D.L."/>
            <person name="Swayne D.E."/>
        </authorList>
    </citation>
    <scope>NUCLEOTIDE SEQUENCE [LARGE SCALE GENOMIC DNA]</scope>
    <source>
        <strain evidence="1 2">CECT 7691</strain>
    </source>
</reference>
<dbReference type="EMBL" id="FWFR01000001">
    <property type="protein sequence ID" value="SLN34013.1"/>
    <property type="molecule type" value="Genomic_DNA"/>
</dbReference>
<accession>A0A1Y5SBQ4</accession>
<dbReference type="InParanoid" id="A0A1Y5SBQ4"/>
<dbReference type="RefSeq" id="WP_139839554.1">
    <property type="nucleotide sequence ID" value="NZ_FWFR01000001.1"/>
</dbReference>
<dbReference type="Proteomes" id="UP000193200">
    <property type="component" value="Unassembled WGS sequence"/>
</dbReference>
<name>A0A1Y5SBQ4_9PROT</name>
<sequence length="121" mass="13358">MNEELSRNEGVRQLDSLADDVRVIARQTRETLTPGQRQLVDETVRSLNKAASALQDVEERQVDRSSLAEAIGTLAAETMKLREGGAGGRVEDIARQLDRLYDRTTRLVGRLLSVGGSQRVP</sequence>
<organism evidence="1 2">
    <name type="scientific">Oceanibacterium hippocampi</name>
    <dbReference type="NCBI Taxonomy" id="745714"/>
    <lineage>
        <taxon>Bacteria</taxon>
        <taxon>Pseudomonadati</taxon>
        <taxon>Pseudomonadota</taxon>
        <taxon>Alphaproteobacteria</taxon>
        <taxon>Sneathiellales</taxon>
        <taxon>Sneathiellaceae</taxon>
        <taxon>Oceanibacterium</taxon>
    </lineage>
</organism>
<evidence type="ECO:0000313" key="2">
    <source>
        <dbReference type="Proteomes" id="UP000193200"/>
    </source>
</evidence>
<dbReference type="AlphaFoldDB" id="A0A1Y5SBQ4"/>
<keyword evidence="2" id="KW-1185">Reference proteome</keyword>
<proteinExistence type="predicted"/>
<protein>
    <submittedName>
        <fullName evidence="1">Uncharacterized protein</fullName>
    </submittedName>
</protein>